<dbReference type="PROSITE" id="PS00194">
    <property type="entry name" value="THIOREDOXIN_1"/>
    <property type="match status" value="1"/>
</dbReference>
<keyword evidence="8" id="KW-1185">Reference proteome</keyword>
<evidence type="ECO:0000313" key="7">
    <source>
        <dbReference type="EMBL" id="MBS0032103.1"/>
    </source>
</evidence>
<evidence type="ECO:0000313" key="8">
    <source>
        <dbReference type="Proteomes" id="UP000676386"/>
    </source>
</evidence>
<dbReference type="PANTHER" id="PTHR42852:SF6">
    <property type="entry name" value="THIOL:DISULFIDE INTERCHANGE PROTEIN DSBE"/>
    <property type="match status" value="1"/>
</dbReference>
<keyword evidence="2" id="KW-0201">Cytochrome c-type biogenesis</keyword>
<dbReference type="EMBL" id="JAGTXB010000028">
    <property type="protein sequence ID" value="MBS0032103.1"/>
    <property type="molecule type" value="Genomic_DNA"/>
</dbReference>
<feature type="domain" description="Thioredoxin" evidence="6">
    <location>
        <begin position="328"/>
        <end position="474"/>
    </location>
</feature>
<dbReference type="InterPro" id="IPR013766">
    <property type="entry name" value="Thioredoxin_domain"/>
</dbReference>
<feature type="signal peptide" evidence="5">
    <location>
        <begin position="1"/>
        <end position="22"/>
    </location>
</feature>
<dbReference type="InterPro" id="IPR036249">
    <property type="entry name" value="Thioredoxin-like_sf"/>
</dbReference>
<dbReference type="InterPro" id="IPR050553">
    <property type="entry name" value="Thioredoxin_ResA/DsbE_sf"/>
</dbReference>
<dbReference type="Proteomes" id="UP000676386">
    <property type="component" value="Unassembled WGS sequence"/>
</dbReference>
<dbReference type="PROSITE" id="PS51352">
    <property type="entry name" value="THIOREDOXIN_2"/>
    <property type="match status" value="1"/>
</dbReference>
<sequence>MNKSFKILLLSLLSASFCNLTSGIPLSKNDTARHSIDSAVILFHLPQRELIHFFYQDDYNTPSRASQYTDESGFLRIALYVSHNLTITFTNGMTMYPVLVIPGDSLTVRKTYQNDQSNYEFRSNKHVYANFLNEVERAYGFFWGSLQLSPGMNTAYYRKEVKKLNAQRLALLKQYERADTLGCNLATYLQRELKSRYIMDLCAPYHTRDFNYQEKVPREYTIELDTLMNELNCDTCVTSMRYRLAIRNYLLYLSRDSLYGNNEFSTVFRNAYSRFTGNSRDVALFITMQNYIEKDHSAVLSHLPDFDAKCKNAGYKNFIDSLALRESMLVDSTEGSNSLLTDSEGITHPFKSILSAHKGKVVLLDFWASWCAPCRAETPHMKSLVEKYSKEELAVIFISIDEKSDKWAAAIEQLGLKTAGNHYLLDAKQPLSRLVGIPPIPRYILIDQAGRIVALNAPRPSEPVLNVRIEKLLRDNAAKTAKVEQGSHLIVK</sequence>
<comment type="caution">
    <text evidence="7">The sequence shown here is derived from an EMBL/GenBank/DDBJ whole genome shotgun (WGS) entry which is preliminary data.</text>
</comment>
<name>A0ABS5JA71_9BACT</name>
<keyword evidence="3" id="KW-1015">Disulfide bond</keyword>
<evidence type="ECO:0000256" key="3">
    <source>
        <dbReference type="ARBA" id="ARBA00023157"/>
    </source>
</evidence>
<keyword evidence="5" id="KW-0732">Signal</keyword>
<protein>
    <submittedName>
        <fullName evidence="7">TlpA family protein disulfide reductase</fullName>
    </submittedName>
</protein>
<gene>
    <name evidence="7" type="ORF">KE626_32520</name>
</gene>
<dbReference type="CDD" id="cd02966">
    <property type="entry name" value="TlpA_like_family"/>
    <property type="match status" value="1"/>
</dbReference>
<dbReference type="Gene3D" id="3.40.30.10">
    <property type="entry name" value="Glutaredoxin"/>
    <property type="match status" value="1"/>
</dbReference>
<reference evidence="7 8" key="1">
    <citation type="submission" date="2021-04" db="EMBL/GenBank/DDBJ databases">
        <title>Chitinophaga sp. nov., isolated from the rhizosphere soil.</title>
        <authorList>
            <person name="He S."/>
        </authorList>
    </citation>
    <scope>NUCLEOTIDE SEQUENCE [LARGE SCALE GENOMIC DNA]</scope>
    <source>
        <strain evidence="7 8">2R12</strain>
    </source>
</reference>
<dbReference type="SUPFAM" id="SSF52833">
    <property type="entry name" value="Thioredoxin-like"/>
    <property type="match status" value="1"/>
</dbReference>
<dbReference type="InterPro" id="IPR017937">
    <property type="entry name" value="Thioredoxin_CS"/>
</dbReference>
<evidence type="ECO:0000256" key="4">
    <source>
        <dbReference type="ARBA" id="ARBA00023284"/>
    </source>
</evidence>
<evidence type="ECO:0000256" key="1">
    <source>
        <dbReference type="ARBA" id="ARBA00004196"/>
    </source>
</evidence>
<comment type="subcellular location">
    <subcellularLocation>
        <location evidence="1">Cell envelope</location>
    </subcellularLocation>
</comment>
<evidence type="ECO:0000256" key="2">
    <source>
        <dbReference type="ARBA" id="ARBA00022748"/>
    </source>
</evidence>
<dbReference type="Pfam" id="PF08534">
    <property type="entry name" value="Redoxin"/>
    <property type="match status" value="1"/>
</dbReference>
<dbReference type="PANTHER" id="PTHR42852">
    <property type="entry name" value="THIOL:DISULFIDE INTERCHANGE PROTEIN DSBE"/>
    <property type="match status" value="1"/>
</dbReference>
<proteinExistence type="predicted"/>
<evidence type="ECO:0000256" key="5">
    <source>
        <dbReference type="SAM" id="SignalP"/>
    </source>
</evidence>
<feature type="chain" id="PRO_5045364114" evidence="5">
    <location>
        <begin position="23"/>
        <end position="492"/>
    </location>
</feature>
<organism evidence="7 8">
    <name type="scientific">Chitinophaga hostae</name>
    <dbReference type="NCBI Taxonomy" id="2831022"/>
    <lineage>
        <taxon>Bacteria</taxon>
        <taxon>Pseudomonadati</taxon>
        <taxon>Bacteroidota</taxon>
        <taxon>Chitinophagia</taxon>
        <taxon>Chitinophagales</taxon>
        <taxon>Chitinophagaceae</taxon>
        <taxon>Chitinophaga</taxon>
    </lineage>
</organism>
<dbReference type="InterPro" id="IPR013740">
    <property type="entry name" value="Redoxin"/>
</dbReference>
<dbReference type="RefSeq" id="WP_211977262.1">
    <property type="nucleotide sequence ID" value="NZ_CBFHAM010000041.1"/>
</dbReference>
<keyword evidence="4" id="KW-0676">Redox-active center</keyword>
<accession>A0ABS5JA71</accession>
<evidence type="ECO:0000259" key="6">
    <source>
        <dbReference type="PROSITE" id="PS51352"/>
    </source>
</evidence>